<dbReference type="NCBIfam" id="TIGR03002">
    <property type="entry name" value="outer_YhbN_LptA"/>
    <property type="match status" value="1"/>
</dbReference>
<feature type="domain" description="Organic solvent tolerance-like N-terminal" evidence="6">
    <location>
        <begin position="45"/>
        <end position="156"/>
    </location>
</feature>
<gene>
    <name evidence="7" type="primary">lptA</name>
    <name evidence="7" type="ORF">JYP50_02000</name>
</gene>
<dbReference type="InterPro" id="IPR014340">
    <property type="entry name" value="LptA"/>
</dbReference>
<evidence type="ECO:0000259" key="6">
    <source>
        <dbReference type="Pfam" id="PF03968"/>
    </source>
</evidence>
<evidence type="ECO:0000256" key="4">
    <source>
        <dbReference type="SAM" id="MobiDB-lite"/>
    </source>
</evidence>
<feature type="region of interest" description="Disordered" evidence="4">
    <location>
        <begin position="160"/>
        <end position="206"/>
    </location>
</feature>
<evidence type="ECO:0000256" key="5">
    <source>
        <dbReference type="SAM" id="SignalP"/>
    </source>
</evidence>
<dbReference type="GO" id="GO:0015920">
    <property type="term" value="P:lipopolysaccharide transport"/>
    <property type="evidence" value="ECO:0007669"/>
    <property type="project" value="InterPro"/>
</dbReference>
<name>A0A939IHE6_9GAMM</name>
<dbReference type="InterPro" id="IPR052037">
    <property type="entry name" value="LPS_export_LptA"/>
</dbReference>
<dbReference type="PANTHER" id="PTHR36504:SF1">
    <property type="entry name" value="LIPOPOLYSACCHARIDE EXPORT SYSTEM PROTEIN LPTA"/>
    <property type="match status" value="1"/>
</dbReference>
<dbReference type="RefSeq" id="WP_206558772.1">
    <property type="nucleotide sequence ID" value="NZ_JAFKCZ010000001.1"/>
</dbReference>
<dbReference type="Proteomes" id="UP000664303">
    <property type="component" value="Unassembled WGS sequence"/>
</dbReference>
<evidence type="ECO:0000256" key="3">
    <source>
        <dbReference type="ARBA" id="ARBA00022764"/>
    </source>
</evidence>
<dbReference type="GO" id="GO:0001530">
    <property type="term" value="F:lipopolysaccharide binding"/>
    <property type="evidence" value="ECO:0007669"/>
    <property type="project" value="InterPro"/>
</dbReference>
<dbReference type="GO" id="GO:0009279">
    <property type="term" value="C:cell outer membrane"/>
    <property type="evidence" value="ECO:0007669"/>
    <property type="project" value="TreeGrafter"/>
</dbReference>
<dbReference type="PANTHER" id="PTHR36504">
    <property type="entry name" value="LIPOPOLYSACCHARIDE EXPORT SYSTEM PROTEIN LPTA"/>
    <property type="match status" value="1"/>
</dbReference>
<keyword evidence="8" id="KW-1185">Reference proteome</keyword>
<sequence>MLRRAPDREAATRWRALPRTALLCALLLANGGAQALPEDRAQPIQISADQALRDEKQGFTVYQGNVRMQQGSLQIAAQRVTVFHQVEEADRILAEGSPAHMQQRPEPDKGLMHARAETIEYFKSEEKVLLRRNASIEREDGSKVTGDSIEYLIDKQQIRANSSQSGGVVVNIPAETVQGKEDADPNQPAEQGETEQEGERGAPDSQ</sequence>
<accession>A0A939IHE6</accession>
<dbReference type="EMBL" id="JAFKCZ010000001">
    <property type="protein sequence ID" value="MBN7795344.1"/>
    <property type="molecule type" value="Genomic_DNA"/>
</dbReference>
<dbReference type="GO" id="GO:0030288">
    <property type="term" value="C:outer membrane-bounded periplasmic space"/>
    <property type="evidence" value="ECO:0007669"/>
    <property type="project" value="TreeGrafter"/>
</dbReference>
<feature type="compositionally biased region" description="Basic and acidic residues" evidence="4">
    <location>
        <begin position="197"/>
        <end position="206"/>
    </location>
</feature>
<dbReference type="InterPro" id="IPR005653">
    <property type="entry name" value="OstA-like_N"/>
</dbReference>
<evidence type="ECO:0000313" key="7">
    <source>
        <dbReference type="EMBL" id="MBN7795344.1"/>
    </source>
</evidence>
<dbReference type="Pfam" id="PF03968">
    <property type="entry name" value="LptD_N"/>
    <property type="match status" value="1"/>
</dbReference>
<dbReference type="Gene3D" id="2.60.450.10">
    <property type="entry name" value="Lipopolysaccharide (LPS) transport protein A like domain"/>
    <property type="match status" value="1"/>
</dbReference>
<proteinExistence type="predicted"/>
<keyword evidence="2 5" id="KW-0732">Signal</keyword>
<dbReference type="GO" id="GO:0017089">
    <property type="term" value="F:glycolipid transfer activity"/>
    <property type="evidence" value="ECO:0007669"/>
    <property type="project" value="TreeGrafter"/>
</dbReference>
<comment type="caution">
    <text evidence="7">The sequence shown here is derived from an EMBL/GenBank/DDBJ whole genome shotgun (WGS) entry which is preliminary data.</text>
</comment>
<reference evidence="7" key="1">
    <citation type="submission" date="2021-02" db="EMBL/GenBank/DDBJ databases">
        <title>PHA producing bacteria isolated from coastal sediment in Guangdong, Shenzhen.</title>
        <authorList>
            <person name="Zheng W."/>
            <person name="Yu S."/>
            <person name="Huang Y."/>
        </authorList>
    </citation>
    <scope>NUCLEOTIDE SEQUENCE</scope>
    <source>
        <strain evidence="7">TN14-10</strain>
    </source>
</reference>
<feature type="signal peptide" evidence="5">
    <location>
        <begin position="1"/>
        <end position="35"/>
    </location>
</feature>
<dbReference type="AlphaFoldDB" id="A0A939IHE6"/>
<keyword evidence="1" id="KW-0813">Transport</keyword>
<protein>
    <submittedName>
        <fullName evidence="7">Lipopolysaccharide transport periplasmic protein LptA</fullName>
    </submittedName>
</protein>
<feature type="chain" id="PRO_5037396790" evidence="5">
    <location>
        <begin position="36"/>
        <end position="206"/>
    </location>
</feature>
<keyword evidence="3" id="KW-0574">Periplasm</keyword>
<evidence type="ECO:0000256" key="1">
    <source>
        <dbReference type="ARBA" id="ARBA00022448"/>
    </source>
</evidence>
<evidence type="ECO:0000256" key="2">
    <source>
        <dbReference type="ARBA" id="ARBA00022729"/>
    </source>
</evidence>
<organism evidence="7 8">
    <name type="scientific">Parahaliea mediterranea</name>
    <dbReference type="NCBI Taxonomy" id="651086"/>
    <lineage>
        <taxon>Bacteria</taxon>
        <taxon>Pseudomonadati</taxon>
        <taxon>Pseudomonadota</taxon>
        <taxon>Gammaproteobacteria</taxon>
        <taxon>Cellvibrionales</taxon>
        <taxon>Halieaceae</taxon>
        <taxon>Parahaliea</taxon>
    </lineage>
</organism>
<evidence type="ECO:0000313" key="8">
    <source>
        <dbReference type="Proteomes" id="UP000664303"/>
    </source>
</evidence>